<evidence type="ECO:0000313" key="9">
    <source>
        <dbReference type="EMBL" id="MBW0471423.1"/>
    </source>
</evidence>
<gene>
    <name evidence="9" type="ORF">O181_011138</name>
</gene>
<keyword evidence="5" id="KW-0067">ATP-binding</keyword>
<keyword evidence="10" id="KW-1185">Reference proteome</keyword>
<dbReference type="GO" id="GO:0005524">
    <property type="term" value="F:ATP binding"/>
    <property type="evidence" value="ECO:0007669"/>
    <property type="project" value="UniProtKB-KW"/>
</dbReference>
<dbReference type="GO" id="GO:0033314">
    <property type="term" value="P:mitotic DNA replication checkpoint signaling"/>
    <property type="evidence" value="ECO:0007669"/>
    <property type="project" value="TreeGrafter"/>
</dbReference>
<keyword evidence="6" id="KW-0539">Nucleus</keyword>
<keyword evidence="7" id="KW-0131">Cell cycle</keyword>
<feature type="region of interest" description="Disordered" evidence="8">
    <location>
        <begin position="730"/>
        <end position="775"/>
    </location>
</feature>
<dbReference type="OrthoDB" id="10265971at2759"/>
<dbReference type="InterPro" id="IPR004582">
    <property type="entry name" value="Checkpoint_prot_Rad17_Rad24"/>
</dbReference>
<evidence type="ECO:0000313" key="10">
    <source>
        <dbReference type="Proteomes" id="UP000765509"/>
    </source>
</evidence>
<dbReference type="GO" id="GO:0005634">
    <property type="term" value="C:nucleus"/>
    <property type="evidence" value="ECO:0007669"/>
    <property type="project" value="UniProtKB-SubCell"/>
</dbReference>
<evidence type="ECO:0000256" key="4">
    <source>
        <dbReference type="ARBA" id="ARBA00022763"/>
    </source>
</evidence>
<dbReference type="EMBL" id="AVOT02002757">
    <property type="protein sequence ID" value="MBW0471423.1"/>
    <property type="molecule type" value="Genomic_DNA"/>
</dbReference>
<feature type="compositionally biased region" description="Acidic residues" evidence="8">
    <location>
        <begin position="732"/>
        <end position="749"/>
    </location>
</feature>
<name>A0A9Q3BUA5_9BASI</name>
<evidence type="ECO:0000256" key="3">
    <source>
        <dbReference type="ARBA" id="ARBA00022741"/>
    </source>
</evidence>
<feature type="compositionally biased region" description="Polar residues" evidence="8">
    <location>
        <begin position="750"/>
        <end position="769"/>
    </location>
</feature>
<accession>A0A9Q3BUA5</accession>
<keyword evidence="3" id="KW-0547">Nucleotide-binding</keyword>
<dbReference type="GO" id="GO:0006281">
    <property type="term" value="P:DNA repair"/>
    <property type="evidence" value="ECO:0007669"/>
    <property type="project" value="InterPro"/>
</dbReference>
<evidence type="ECO:0000256" key="5">
    <source>
        <dbReference type="ARBA" id="ARBA00022840"/>
    </source>
</evidence>
<dbReference type="GO" id="GO:0000077">
    <property type="term" value="P:DNA damage checkpoint signaling"/>
    <property type="evidence" value="ECO:0007669"/>
    <property type="project" value="TreeGrafter"/>
</dbReference>
<reference evidence="9" key="1">
    <citation type="submission" date="2021-03" db="EMBL/GenBank/DDBJ databases">
        <title>Draft genome sequence of rust myrtle Austropuccinia psidii MF-1, a brazilian biotype.</title>
        <authorList>
            <person name="Quecine M.C."/>
            <person name="Pachon D.M.R."/>
            <person name="Bonatelli M.L."/>
            <person name="Correr F.H."/>
            <person name="Franceschini L.M."/>
            <person name="Leite T.F."/>
            <person name="Margarido G.R.A."/>
            <person name="Almeida C.A."/>
            <person name="Ferrarezi J.A."/>
            <person name="Labate C.A."/>
        </authorList>
    </citation>
    <scope>NUCLEOTIDE SEQUENCE</scope>
    <source>
        <strain evidence="9">MF-1</strain>
    </source>
</reference>
<dbReference type="Proteomes" id="UP000765509">
    <property type="component" value="Unassembled WGS sequence"/>
</dbReference>
<dbReference type="AlphaFoldDB" id="A0A9Q3BUA5"/>
<evidence type="ECO:0000256" key="1">
    <source>
        <dbReference type="ARBA" id="ARBA00004123"/>
    </source>
</evidence>
<dbReference type="PANTHER" id="PTHR12172">
    <property type="entry name" value="CELL CYCLE CHECKPOINT PROTEIN RAD17"/>
    <property type="match status" value="1"/>
</dbReference>
<proteinExistence type="inferred from homology"/>
<protein>
    <recommendedName>
        <fullName evidence="11">Cell cycle checkpoint protein RAD17</fullName>
    </recommendedName>
</protein>
<evidence type="ECO:0000256" key="2">
    <source>
        <dbReference type="ARBA" id="ARBA00006168"/>
    </source>
</evidence>
<evidence type="ECO:0000256" key="6">
    <source>
        <dbReference type="ARBA" id="ARBA00023242"/>
    </source>
</evidence>
<comment type="caution">
    <text evidence="9">The sequence shown here is derived from an EMBL/GenBank/DDBJ whole genome shotgun (WGS) entry which is preliminary data.</text>
</comment>
<organism evidence="9 10">
    <name type="scientific">Austropuccinia psidii MF-1</name>
    <dbReference type="NCBI Taxonomy" id="1389203"/>
    <lineage>
        <taxon>Eukaryota</taxon>
        <taxon>Fungi</taxon>
        <taxon>Dikarya</taxon>
        <taxon>Basidiomycota</taxon>
        <taxon>Pucciniomycotina</taxon>
        <taxon>Pucciniomycetes</taxon>
        <taxon>Pucciniales</taxon>
        <taxon>Sphaerophragmiaceae</taxon>
        <taxon>Austropuccinia</taxon>
    </lineage>
</organism>
<dbReference type="GO" id="GO:0003682">
    <property type="term" value="F:chromatin binding"/>
    <property type="evidence" value="ECO:0007669"/>
    <property type="project" value="TreeGrafter"/>
</dbReference>
<dbReference type="PANTHER" id="PTHR12172:SF0">
    <property type="entry name" value="CELL CYCLE CHECKPOINT PROTEIN RAD17"/>
    <property type="match status" value="1"/>
</dbReference>
<evidence type="ECO:0000256" key="7">
    <source>
        <dbReference type="ARBA" id="ARBA00023306"/>
    </source>
</evidence>
<feature type="compositionally biased region" description="Polar residues" evidence="8">
    <location>
        <begin position="120"/>
        <end position="139"/>
    </location>
</feature>
<keyword evidence="4" id="KW-0227">DNA damage</keyword>
<feature type="region of interest" description="Disordered" evidence="8">
    <location>
        <begin position="119"/>
        <end position="139"/>
    </location>
</feature>
<comment type="similarity">
    <text evidence="2">Belongs to the rad17/RAD24 family.</text>
</comment>
<dbReference type="InterPro" id="IPR027417">
    <property type="entry name" value="P-loop_NTPase"/>
</dbReference>
<dbReference type="Pfam" id="PF03215">
    <property type="entry name" value="Rad17"/>
    <property type="match status" value="1"/>
</dbReference>
<evidence type="ECO:0000256" key="8">
    <source>
        <dbReference type="SAM" id="MobiDB-lite"/>
    </source>
</evidence>
<evidence type="ECO:0008006" key="11">
    <source>
        <dbReference type="Google" id="ProtNLM"/>
    </source>
</evidence>
<dbReference type="Gene3D" id="3.40.50.300">
    <property type="entry name" value="P-loop containing nucleotide triphosphate hydrolases"/>
    <property type="match status" value="1"/>
</dbReference>
<sequence length="787" mass="88641">MSSSATSSNLSQSFQKRKFQSEVNLIDSSKFKPNKILKPLSTHNFFPSNFKPTLKKSATNLNHSNLSLIHSKSTSKPRNHNLKSSSAEFVAMKNPTQPITLPSSSSTIKLFQSIDHSSHKINSNQSNLSSKTNVSDQGLTSEPNEIWSNIYRPIHSSQLAVHPKKLELIQSWLNDALKGSSNIRNYRRILVLGGPAGSGKSTIIHTLSQNLPNLSTNPSYYSSQSKTEPSSQAAGYEILEWSNSGIESDHSKLTAFPLWLKRASFSPTLSFSNDNQDFNHSTLTGCKKKTNNSKLLLVDDLPNLSHGETLRMFCDALRYHLNSPQNSTPPLVVLISDTTVRHGENGLGDVLAGHQTRVFHSGRNSNLDDRGISTHIILPSDILQHPACCYVKLNAVSKALMRKLLNAVVDKIPYLKTWKPSQKHIEMIIQASGGDIRAALNNLQLLHSNSDLALSLSQQKKNTLSEKAPGCSQSFLTYRDDSLAIFHSLGKVLFNKRWGDDLVDDSKDKRLRLPTPDDVPPFLQTFSRKQLKTDVDGLYSEMSVPVDRLIPYLHENYVPFTNQVEETSQVVEYLSLTDSTASLNHTGWARGPLSEFYQFQICIRGILLALPSPVSRRSQKFYKPVMWDHNREYLKNSQGLDLVRDEWLMKSNWQSQKQFGLEDDEPIQELCVCSSLRNLSKKSLATEVIPFLGLLHQVQHPASSNLKTFLRQICTFKYPKLKNGVRDGQILSEDDDEDNNDGDHDDWELQSESNRFNHPSSQVNITPVAQETDELNWFEKEDDIEEF</sequence>
<comment type="subcellular location">
    <subcellularLocation>
        <location evidence="1">Nucleus</location>
    </subcellularLocation>
</comment>
<dbReference type="SUPFAM" id="SSF52540">
    <property type="entry name" value="P-loop containing nucleoside triphosphate hydrolases"/>
    <property type="match status" value="1"/>
</dbReference>
<dbReference type="GO" id="GO:0003689">
    <property type="term" value="F:DNA clamp loader activity"/>
    <property type="evidence" value="ECO:0007669"/>
    <property type="project" value="TreeGrafter"/>
</dbReference>